<sequence length="349" mass="38070">MVYQPSFISVNLATVCLESLLYGIFLTLYVSSTFLLLSQGHRKLVAAGAASYSILRAPMFIAAHVIFCTVTGHWICTVLRLFDAFVNYQGGSNPLYIYANLALPSEVVKSALLVGTLATSDAMIVLNAKHRFTVFTGAGVAWQFSLYTFSEDVWTSLAGRWITSDCVFTFATNMYCTVFISWKVWRTTVRTKSYGGGNILGALAIIVESAFISTAWNLVFLITYQTHNNVQFTAIDLWSSISGIAFMLINLRVSLGWAQQAILSSHSASYSGGGAVLTAPHSPRPFSYQSRFSQLPSPGGRGDPFAPQYPLRVLTVNVTQVVDRVRDSTPASAASEKYMVGDDGYGEAV</sequence>
<dbReference type="EMBL" id="KZ110593">
    <property type="protein sequence ID" value="OSX65257.1"/>
    <property type="molecule type" value="Genomic_DNA"/>
</dbReference>
<dbReference type="Proteomes" id="UP000194127">
    <property type="component" value="Unassembled WGS sequence"/>
</dbReference>
<feature type="transmembrane region" description="Helical" evidence="1">
    <location>
        <begin position="197"/>
        <end position="224"/>
    </location>
</feature>
<keyword evidence="3" id="KW-1185">Reference proteome</keyword>
<dbReference type="AlphaFoldDB" id="A0A1X6N9D2"/>
<evidence type="ECO:0000256" key="1">
    <source>
        <dbReference type="SAM" id="Phobius"/>
    </source>
</evidence>
<evidence type="ECO:0000313" key="2">
    <source>
        <dbReference type="EMBL" id="OSX65257.1"/>
    </source>
</evidence>
<gene>
    <name evidence="2" type="ORF">POSPLADRAFT_1032077</name>
</gene>
<evidence type="ECO:0000313" key="3">
    <source>
        <dbReference type="Proteomes" id="UP000194127"/>
    </source>
</evidence>
<feature type="transmembrane region" description="Helical" evidence="1">
    <location>
        <begin position="57"/>
        <end position="75"/>
    </location>
</feature>
<feature type="transmembrane region" description="Helical" evidence="1">
    <location>
        <begin position="132"/>
        <end position="149"/>
    </location>
</feature>
<protein>
    <submittedName>
        <fullName evidence="2">Uncharacterized protein</fullName>
    </submittedName>
</protein>
<keyword evidence="1" id="KW-0812">Transmembrane</keyword>
<reference evidence="2 3" key="1">
    <citation type="submission" date="2017-04" db="EMBL/GenBank/DDBJ databases">
        <title>Genome Sequence of the Model Brown-Rot Fungus Postia placenta SB12.</title>
        <authorList>
            <consortium name="DOE Joint Genome Institute"/>
            <person name="Gaskell J."/>
            <person name="Kersten P."/>
            <person name="Larrondo L.F."/>
            <person name="Canessa P."/>
            <person name="Martinez D."/>
            <person name="Hibbett D."/>
            <person name="Schmoll M."/>
            <person name="Kubicek C.P."/>
            <person name="Martinez A.T."/>
            <person name="Yadav J."/>
            <person name="Master E."/>
            <person name="Magnuson J.K."/>
            <person name="James T."/>
            <person name="Yaver D."/>
            <person name="Berka R."/>
            <person name="Labutti K."/>
            <person name="Lipzen A."/>
            <person name="Aerts A."/>
            <person name="Barry K."/>
            <person name="Henrissat B."/>
            <person name="Blanchette R."/>
            <person name="Grigoriev I."/>
            <person name="Cullen D."/>
        </authorList>
    </citation>
    <scope>NUCLEOTIDE SEQUENCE [LARGE SCALE GENOMIC DNA]</scope>
    <source>
        <strain evidence="2 3">MAD-698-R-SB12</strain>
    </source>
</reference>
<keyword evidence="1" id="KW-0472">Membrane</keyword>
<dbReference type="STRING" id="670580.A0A1X6N9D2"/>
<dbReference type="GeneID" id="36321776"/>
<dbReference type="RefSeq" id="XP_024342051.1">
    <property type="nucleotide sequence ID" value="XM_024476825.1"/>
</dbReference>
<feature type="transmembrane region" description="Helical" evidence="1">
    <location>
        <begin position="161"/>
        <end position="185"/>
    </location>
</feature>
<name>A0A1X6N9D2_9APHY</name>
<proteinExistence type="predicted"/>
<accession>A0A1X6N9D2</accession>
<organism evidence="2 3">
    <name type="scientific">Postia placenta MAD-698-R-SB12</name>
    <dbReference type="NCBI Taxonomy" id="670580"/>
    <lineage>
        <taxon>Eukaryota</taxon>
        <taxon>Fungi</taxon>
        <taxon>Dikarya</taxon>
        <taxon>Basidiomycota</taxon>
        <taxon>Agaricomycotina</taxon>
        <taxon>Agaricomycetes</taxon>
        <taxon>Polyporales</taxon>
        <taxon>Adustoporiaceae</taxon>
        <taxon>Rhodonia</taxon>
    </lineage>
</organism>
<feature type="transmembrane region" description="Helical" evidence="1">
    <location>
        <begin position="230"/>
        <end position="249"/>
    </location>
</feature>
<dbReference type="OrthoDB" id="3346544at2759"/>
<keyword evidence="1" id="KW-1133">Transmembrane helix</keyword>